<dbReference type="Proteomes" id="UP000789702">
    <property type="component" value="Unassembled WGS sequence"/>
</dbReference>
<keyword evidence="2" id="KW-1185">Reference proteome</keyword>
<accession>A0ACA9NYP6</accession>
<evidence type="ECO:0000313" key="1">
    <source>
        <dbReference type="EMBL" id="CAG8680479.1"/>
    </source>
</evidence>
<name>A0ACA9NYP6_9GLOM</name>
<evidence type="ECO:0000313" key="2">
    <source>
        <dbReference type="Proteomes" id="UP000789702"/>
    </source>
</evidence>
<organism evidence="1 2">
    <name type="scientific">Dentiscutata heterogama</name>
    <dbReference type="NCBI Taxonomy" id="1316150"/>
    <lineage>
        <taxon>Eukaryota</taxon>
        <taxon>Fungi</taxon>
        <taxon>Fungi incertae sedis</taxon>
        <taxon>Mucoromycota</taxon>
        <taxon>Glomeromycotina</taxon>
        <taxon>Glomeromycetes</taxon>
        <taxon>Diversisporales</taxon>
        <taxon>Gigasporaceae</taxon>
        <taxon>Dentiscutata</taxon>
    </lineage>
</organism>
<gene>
    <name evidence="1" type="ORF">DHETER_LOCUS10625</name>
</gene>
<sequence length="373" mass="43679">KNNEVLYAHSIILRIRSPYFQTAFSEKWTKKIDDLFIFEKPNISMNAFEFILRYIYTAEINLESYEGSEILEFLDAADELNLLKVVEYISKYMIKNKSIFLHQDPVKILQPIYKHKALFELKDFCINQICASPDFTHLEKILHNLIPFIRFHHICSNDYYHNVKPFKKILPKSLREDIERCYLDPYTKPEFNVFKKRALGTVDSVFINNGYLKIFAKWISRKENVDMTSYIFKLIFRGSRDCSSHKTFHQKCDGMGATIVKGSDRIVGGYDPLDWKMEVMGAEWKITTESFIFTFDNYKKPTSAKLSRVCEMSYVICCDSNYGPIFGRYNGDHHDLVLLSTGIWMAGPSSYPNIVEIPSIFQIDDYEVFQVVK</sequence>
<feature type="non-terminal residue" evidence="1">
    <location>
        <position position="1"/>
    </location>
</feature>
<comment type="caution">
    <text evidence="1">The sequence shown here is derived from an EMBL/GenBank/DDBJ whole genome shotgun (WGS) entry which is preliminary data.</text>
</comment>
<proteinExistence type="predicted"/>
<reference evidence="1" key="1">
    <citation type="submission" date="2021-06" db="EMBL/GenBank/DDBJ databases">
        <authorList>
            <person name="Kallberg Y."/>
            <person name="Tangrot J."/>
            <person name="Rosling A."/>
        </authorList>
    </citation>
    <scope>NUCLEOTIDE SEQUENCE</scope>
    <source>
        <strain evidence="1">IL203A</strain>
    </source>
</reference>
<protein>
    <submittedName>
        <fullName evidence="1">13747_t:CDS:1</fullName>
    </submittedName>
</protein>
<dbReference type="EMBL" id="CAJVPU010021277">
    <property type="protein sequence ID" value="CAG8680479.1"/>
    <property type="molecule type" value="Genomic_DNA"/>
</dbReference>